<accession>D4S220</accession>
<evidence type="ECO:0008006" key="3">
    <source>
        <dbReference type="Google" id="ProtNLM"/>
    </source>
</evidence>
<organism evidence="1 2">
    <name type="scientific">Eshraghiella crossota DSM 2876</name>
    <dbReference type="NCBI Taxonomy" id="511680"/>
    <lineage>
        <taxon>Bacteria</taxon>
        <taxon>Bacillati</taxon>
        <taxon>Bacillota</taxon>
        <taxon>Clostridia</taxon>
        <taxon>Lachnospirales</taxon>
        <taxon>Lachnospiraceae</taxon>
        <taxon>Eshraghiella</taxon>
    </lineage>
</organism>
<protein>
    <recommendedName>
        <fullName evidence="3">Toxin-antitoxin system, antitoxin component, ribbon-helix-helix domain protein</fullName>
    </recommendedName>
</protein>
<evidence type="ECO:0000313" key="2">
    <source>
        <dbReference type="Proteomes" id="UP000006238"/>
    </source>
</evidence>
<name>D4S220_9FIRM</name>
<dbReference type="RefSeq" id="WP_005604143.1">
    <property type="nucleotide sequence ID" value="NZ_GG663524.1"/>
</dbReference>
<keyword evidence="2" id="KW-1185">Reference proteome</keyword>
<comment type="caution">
    <text evidence="1">The sequence shown here is derived from an EMBL/GenBank/DDBJ whole genome shotgun (WGS) entry which is preliminary data.</text>
</comment>
<sequence>MDSTIKVRVVNGLKSKLYAPMTEEEMLARLKKSREQEIFRDADHVISDMRSKYGL</sequence>
<dbReference type="AlphaFoldDB" id="D4S220"/>
<dbReference type="HOGENOM" id="CLU_3023312_0_0_9"/>
<dbReference type="Proteomes" id="UP000006238">
    <property type="component" value="Unassembled WGS sequence"/>
</dbReference>
<dbReference type="GeneID" id="98917737"/>
<proteinExistence type="predicted"/>
<gene>
    <name evidence="1" type="ORF">BUTYVIB_02142</name>
</gene>
<evidence type="ECO:0000313" key="1">
    <source>
        <dbReference type="EMBL" id="EFF67722.1"/>
    </source>
</evidence>
<dbReference type="EMBL" id="ABWN01000036">
    <property type="protein sequence ID" value="EFF67722.1"/>
    <property type="molecule type" value="Genomic_DNA"/>
</dbReference>
<reference evidence="1 2" key="1">
    <citation type="submission" date="2010-02" db="EMBL/GenBank/DDBJ databases">
        <authorList>
            <person name="Weinstock G."/>
            <person name="Sodergren E."/>
            <person name="Clifton S."/>
            <person name="Fulton L."/>
            <person name="Fulton B."/>
            <person name="Courtney L."/>
            <person name="Fronick C."/>
            <person name="Harrison M."/>
            <person name="Strong C."/>
            <person name="Farmer C."/>
            <person name="Delahaunty K."/>
            <person name="Markovic C."/>
            <person name="Hall O."/>
            <person name="Minx P."/>
            <person name="Tomlinson C."/>
            <person name="Mitreva M."/>
            <person name="Nelson J."/>
            <person name="Hou S."/>
            <person name="Wollam A."/>
            <person name="Pepin K.H."/>
            <person name="Johnson M."/>
            <person name="Bhonagiri V."/>
            <person name="Zhang X."/>
            <person name="Suruliraj S."/>
            <person name="Warren W."/>
            <person name="Chinwalla A."/>
            <person name="Mardis E.R."/>
            <person name="Wilson R.K."/>
        </authorList>
    </citation>
    <scope>NUCLEOTIDE SEQUENCE [LARGE SCALE GENOMIC DNA]</scope>
    <source>
        <strain evidence="1 2">DSM 2876</strain>
    </source>
</reference>